<dbReference type="Proteomes" id="UP000006620">
    <property type="component" value="Chromosome"/>
</dbReference>
<dbReference type="AlphaFoldDB" id="F8F567"/>
<name>F8F567_PAEMK</name>
<evidence type="ECO:0000313" key="2">
    <source>
        <dbReference type="Proteomes" id="UP000006620"/>
    </source>
</evidence>
<evidence type="ECO:0000313" key="1">
    <source>
        <dbReference type="EMBL" id="AEI40797.1"/>
    </source>
</evidence>
<organism evidence="1 2">
    <name type="scientific">Paenibacillus mucilaginosus (strain KNP414)</name>
    <dbReference type="NCBI Taxonomy" id="1036673"/>
    <lineage>
        <taxon>Bacteria</taxon>
        <taxon>Bacillati</taxon>
        <taxon>Bacillota</taxon>
        <taxon>Bacilli</taxon>
        <taxon>Bacillales</taxon>
        <taxon>Paenibacillaceae</taxon>
        <taxon>Paenibacillus</taxon>
    </lineage>
</organism>
<proteinExistence type="predicted"/>
<sequence>MRQIMENRDEALTAAPRPGMMNLRLIAGPLGPGSGGTKFLGRIM</sequence>
<gene>
    <name evidence="1" type="ordered locus">KNP414_02236</name>
</gene>
<reference evidence="2" key="1">
    <citation type="submission" date="2011-06" db="EMBL/GenBank/DDBJ databases">
        <title>Complete genome sequence of Paenibacillus mucilaginosus KNP414.</title>
        <authorList>
            <person name="Wang J."/>
            <person name="Hu S."/>
            <person name="Hu X."/>
            <person name="Zhang B."/>
            <person name="Dong D."/>
            <person name="Zhang S."/>
            <person name="Zhao K."/>
            <person name="Wu D."/>
        </authorList>
    </citation>
    <scope>NUCLEOTIDE SEQUENCE [LARGE SCALE GENOMIC DNA]</scope>
    <source>
        <strain evidence="2">KNP414</strain>
    </source>
</reference>
<protein>
    <submittedName>
        <fullName evidence="1">Uncharacterized protein</fullName>
    </submittedName>
</protein>
<dbReference type="KEGG" id="pms:KNP414_02236"/>
<reference evidence="1 2" key="2">
    <citation type="journal article" date="2013" name="Genome Announc.">
        <title>Genome Sequence of Growth-Improving Paenibacillus mucilaginosus Strain KNP414.</title>
        <authorList>
            <person name="Lu J.J."/>
            <person name="Wang J.F."/>
            <person name="Hu X.F."/>
        </authorList>
    </citation>
    <scope>NUCLEOTIDE SEQUENCE [LARGE SCALE GENOMIC DNA]</scope>
    <source>
        <strain evidence="1 2">KNP414</strain>
    </source>
</reference>
<dbReference type="HOGENOM" id="CLU_3219500_0_0_9"/>
<dbReference type="EMBL" id="CP002869">
    <property type="protein sequence ID" value="AEI40797.1"/>
    <property type="molecule type" value="Genomic_DNA"/>
</dbReference>
<accession>F8F567</accession>